<proteinExistence type="predicted"/>
<keyword evidence="1" id="KW-0472">Membrane</keyword>
<dbReference type="Proteomes" id="UP001328107">
    <property type="component" value="Unassembled WGS sequence"/>
</dbReference>
<feature type="transmembrane region" description="Helical" evidence="1">
    <location>
        <begin position="117"/>
        <end position="138"/>
    </location>
</feature>
<dbReference type="EMBL" id="BTRK01000003">
    <property type="protein sequence ID" value="GMR43860.1"/>
    <property type="molecule type" value="Genomic_DNA"/>
</dbReference>
<accession>A0AAN4ZUW2</accession>
<evidence type="ECO:0000313" key="2">
    <source>
        <dbReference type="EMBL" id="GMR43860.1"/>
    </source>
</evidence>
<gene>
    <name evidence="2" type="ORF">PMAYCL1PPCAC_14055</name>
</gene>
<sequence>PFLRDCYNLDYRSTHFSKCYYDLGGSPSELPSILRTCESAKKINIQAQIVARVLVLSTLYFRWYYTFLSCAAARSANTGELKRAIEFSHPKIYLVSMVFEFHITCIKQDVYWTLKWLIPYVIIGGIASLCSYMMLFTLNGLTLSNPHTLS</sequence>
<comment type="caution">
    <text evidence="2">The sequence shown here is derived from an EMBL/GenBank/DDBJ whole genome shotgun (WGS) entry which is preliminary data.</text>
</comment>
<name>A0AAN4ZUW2_9BILA</name>
<reference evidence="3" key="1">
    <citation type="submission" date="2022-10" db="EMBL/GenBank/DDBJ databases">
        <title>Genome assembly of Pristionchus species.</title>
        <authorList>
            <person name="Yoshida K."/>
            <person name="Sommer R.J."/>
        </authorList>
    </citation>
    <scope>NUCLEOTIDE SEQUENCE [LARGE SCALE GENOMIC DNA]</scope>
    <source>
        <strain evidence="3">RS5460</strain>
    </source>
</reference>
<evidence type="ECO:0000313" key="3">
    <source>
        <dbReference type="Proteomes" id="UP001328107"/>
    </source>
</evidence>
<keyword evidence="1" id="KW-1133">Transmembrane helix</keyword>
<protein>
    <submittedName>
        <fullName evidence="2">Uncharacterized protein</fullName>
    </submittedName>
</protein>
<keyword evidence="3" id="KW-1185">Reference proteome</keyword>
<organism evidence="2 3">
    <name type="scientific">Pristionchus mayeri</name>
    <dbReference type="NCBI Taxonomy" id="1317129"/>
    <lineage>
        <taxon>Eukaryota</taxon>
        <taxon>Metazoa</taxon>
        <taxon>Ecdysozoa</taxon>
        <taxon>Nematoda</taxon>
        <taxon>Chromadorea</taxon>
        <taxon>Rhabditida</taxon>
        <taxon>Rhabditina</taxon>
        <taxon>Diplogasteromorpha</taxon>
        <taxon>Diplogasteroidea</taxon>
        <taxon>Neodiplogasteridae</taxon>
        <taxon>Pristionchus</taxon>
    </lineage>
</organism>
<evidence type="ECO:0000256" key="1">
    <source>
        <dbReference type="SAM" id="Phobius"/>
    </source>
</evidence>
<dbReference type="AlphaFoldDB" id="A0AAN4ZUW2"/>
<keyword evidence="1" id="KW-0812">Transmembrane</keyword>
<feature type="non-terminal residue" evidence="2">
    <location>
        <position position="1"/>
    </location>
</feature>